<dbReference type="Proteomes" id="UP000070501">
    <property type="component" value="Unassembled WGS sequence"/>
</dbReference>
<keyword evidence="1" id="KW-0812">Transmembrane</keyword>
<evidence type="ECO:0000256" key="1">
    <source>
        <dbReference type="SAM" id="Phobius"/>
    </source>
</evidence>
<gene>
    <name evidence="2" type="ORF">Micbo1qcDRAFT_209995</name>
</gene>
<dbReference type="EMBL" id="KQ964282">
    <property type="protein sequence ID" value="KXJ85447.1"/>
    <property type="molecule type" value="Genomic_DNA"/>
</dbReference>
<evidence type="ECO:0000313" key="2">
    <source>
        <dbReference type="EMBL" id="KXJ85447.1"/>
    </source>
</evidence>
<feature type="transmembrane region" description="Helical" evidence="1">
    <location>
        <begin position="164"/>
        <end position="185"/>
    </location>
</feature>
<protein>
    <submittedName>
        <fullName evidence="2">Uncharacterized protein</fullName>
    </submittedName>
</protein>
<name>A0A136IKE7_9PEZI</name>
<feature type="transmembrane region" description="Helical" evidence="1">
    <location>
        <begin position="55"/>
        <end position="73"/>
    </location>
</feature>
<reference evidence="3" key="1">
    <citation type="submission" date="2016-02" db="EMBL/GenBank/DDBJ databases">
        <title>Draft genome sequence of Microdochium bolleyi, a fungal endophyte of beachgrass.</title>
        <authorList>
            <consortium name="DOE Joint Genome Institute"/>
            <person name="David A.S."/>
            <person name="May G."/>
            <person name="Haridas S."/>
            <person name="Lim J."/>
            <person name="Wang M."/>
            <person name="Labutti K."/>
            <person name="Lipzen A."/>
            <person name="Barry K."/>
            <person name="Grigoriev I.V."/>
        </authorList>
    </citation>
    <scope>NUCLEOTIDE SEQUENCE [LARGE SCALE GENOMIC DNA]</scope>
    <source>
        <strain evidence="3">J235TASD1</strain>
    </source>
</reference>
<dbReference type="AlphaFoldDB" id="A0A136IKE7"/>
<dbReference type="STRING" id="196109.A0A136IKE7"/>
<dbReference type="InParanoid" id="A0A136IKE7"/>
<organism evidence="2 3">
    <name type="scientific">Microdochium bolleyi</name>
    <dbReference type="NCBI Taxonomy" id="196109"/>
    <lineage>
        <taxon>Eukaryota</taxon>
        <taxon>Fungi</taxon>
        <taxon>Dikarya</taxon>
        <taxon>Ascomycota</taxon>
        <taxon>Pezizomycotina</taxon>
        <taxon>Sordariomycetes</taxon>
        <taxon>Xylariomycetidae</taxon>
        <taxon>Xylariales</taxon>
        <taxon>Microdochiaceae</taxon>
        <taxon>Microdochium</taxon>
    </lineage>
</organism>
<accession>A0A136IKE7</accession>
<proteinExistence type="predicted"/>
<sequence length="810" mass="90232">MLFHIPFAIATAWRTFRSYVPNLLRPIGLRIFASTKDEARKAVVFDSFVVAGCRSLIHLVPAAVSVSLVVLNLQRRFVGRELQGESGKDEIKQNAIQIAAKIQELFVMSSIGSMILHLIRHRMIYGVGIPFGLLGSDKAIAQPSFFWSIDFVGGVKAYLKRSNLIGGILFGALLVFGGISALFVGPATAILMLPREMEWPVGGGILTLNKTEAQLWPTLFNAIDELESFCKTSDHRLNRRWCPSSGFVSLDRTFSRHWHVHRDYQQFRVDDGYLMKTIHAEAGDSGGYDTWAYTTHGPVAGGQDIVIDHHDASLDLLRARQPYASPSVSARYLDLAKSKEYRVETRLPLARTLCRLQPTMTVHNATTRYAFPRIERFGWWRDQGALRATGDDDGPLEYLDVFEDVRDNLLLRNTTIQSPADIPAAIKTLDHIVIPVALPRHLNGTIGLVVYRNNSDDRSLDGLVPIDVNVCLVDARWVDGLSIQRFDSFTDLHQRHDSGLDRTANNVQAMLPGVTGKGLILTRMDDIAKIDQGQIRMSRRWFNFISPFVTDDDLPKLQRSANLPNRTTLERLVHSKRMPTYINGTWSNALRQWRAEPEVVISAFFVDSLSRSGEDTRDTNRRVRAALPGGGPEPATLAGQLERASQFVRYGAPRARLAYIEQAVAPQNQSLVEISMQAVFTGYVMSPTNEFDIFCMALLLAHAVLALLHTVLCLTRFRSQIHETWDSMPQLVALAQQSPPASATVLDNTSGGIGSLKTAARIATIEVSHSGEEGPEELQLRVRGGFRRGVARGYELNRGRQYGLKTVSTP</sequence>
<evidence type="ECO:0000313" key="3">
    <source>
        <dbReference type="Proteomes" id="UP000070501"/>
    </source>
</evidence>
<keyword evidence="1" id="KW-1133">Transmembrane helix</keyword>
<dbReference type="OrthoDB" id="5342924at2759"/>
<keyword evidence="1" id="KW-0472">Membrane</keyword>
<keyword evidence="3" id="KW-1185">Reference proteome</keyword>